<gene>
    <name evidence="4" type="primary">8234813</name>
    <name evidence="3" type="ORF">Phum_PHUM565790</name>
</gene>
<evidence type="ECO:0000259" key="2">
    <source>
        <dbReference type="SMART" id="SM00382"/>
    </source>
</evidence>
<dbReference type="Pfam" id="PF00004">
    <property type="entry name" value="AAA"/>
    <property type="match status" value="1"/>
</dbReference>
<dbReference type="CTD" id="8234813"/>
<reference evidence="3" key="1">
    <citation type="submission" date="2007-04" db="EMBL/GenBank/DDBJ databases">
        <title>Annotation of Pediculus humanus corporis strain USDA.</title>
        <authorList>
            <person name="Kirkness E."/>
            <person name="Hannick L."/>
            <person name="Hass B."/>
            <person name="Bruggner R."/>
            <person name="Lawson D."/>
            <person name="Bidwell S."/>
            <person name="Joardar V."/>
            <person name="Caler E."/>
            <person name="Walenz B."/>
            <person name="Inman J."/>
            <person name="Schobel S."/>
            <person name="Galinsky K."/>
            <person name="Amedeo P."/>
            <person name="Strausberg R."/>
        </authorList>
    </citation>
    <scope>NUCLEOTIDE SEQUENCE</scope>
    <source>
        <strain evidence="3">USDA</strain>
    </source>
</reference>
<reference evidence="3" key="2">
    <citation type="submission" date="2007-04" db="EMBL/GenBank/DDBJ databases">
        <title>The genome of the human body louse.</title>
        <authorList>
            <consortium name="The Human Body Louse Genome Consortium"/>
            <person name="Kirkness E."/>
            <person name="Walenz B."/>
            <person name="Hass B."/>
            <person name="Bruggner R."/>
            <person name="Strausberg R."/>
        </authorList>
    </citation>
    <scope>NUCLEOTIDE SEQUENCE</scope>
    <source>
        <strain evidence="3">USDA</strain>
    </source>
</reference>
<dbReference type="SUPFAM" id="SSF52540">
    <property type="entry name" value="P-loop containing nucleoside triphosphate hydrolases"/>
    <property type="match status" value="1"/>
</dbReference>
<evidence type="ECO:0000256" key="1">
    <source>
        <dbReference type="SAM" id="MobiDB-lite"/>
    </source>
</evidence>
<dbReference type="GO" id="GO:0061860">
    <property type="term" value="F:DNA clamp unloader activity"/>
    <property type="evidence" value="ECO:0007669"/>
    <property type="project" value="TreeGrafter"/>
</dbReference>
<accession>E0W0Y9</accession>
<dbReference type="PANTHER" id="PTHR23389">
    <property type="entry name" value="CHROMOSOME TRANSMISSION FIDELITY FACTOR 18"/>
    <property type="match status" value="1"/>
</dbReference>
<proteinExistence type="predicted"/>
<dbReference type="GO" id="GO:0005524">
    <property type="term" value="F:ATP binding"/>
    <property type="evidence" value="ECO:0007669"/>
    <property type="project" value="InterPro"/>
</dbReference>
<dbReference type="EnsemblMetazoa" id="PHUM565790-RA">
    <property type="protein sequence ID" value="PHUM565790-PA"/>
    <property type="gene ID" value="PHUM565790"/>
</dbReference>
<feature type="domain" description="AAA+ ATPase" evidence="2">
    <location>
        <begin position="329"/>
        <end position="488"/>
    </location>
</feature>
<dbReference type="Gene3D" id="3.40.50.300">
    <property type="entry name" value="P-loop containing nucleotide triphosphate hydrolases"/>
    <property type="match status" value="1"/>
</dbReference>
<dbReference type="GeneID" id="8234813"/>
<feature type="compositionally biased region" description="Low complexity" evidence="1">
    <location>
        <begin position="382"/>
        <end position="392"/>
    </location>
</feature>
<feature type="region of interest" description="Disordered" evidence="1">
    <location>
        <begin position="574"/>
        <end position="598"/>
    </location>
</feature>
<evidence type="ECO:0000313" key="3">
    <source>
        <dbReference type="EMBL" id="EEB19294.1"/>
    </source>
</evidence>
<dbReference type="RefSeq" id="XP_002432032.1">
    <property type="nucleotide sequence ID" value="XM_002431987.1"/>
</dbReference>
<organism>
    <name type="scientific">Pediculus humanus subsp. corporis</name>
    <name type="common">Body louse</name>
    <dbReference type="NCBI Taxonomy" id="121224"/>
    <lineage>
        <taxon>Eukaryota</taxon>
        <taxon>Metazoa</taxon>
        <taxon>Ecdysozoa</taxon>
        <taxon>Arthropoda</taxon>
        <taxon>Hexapoda</taxon>
        <taxon>Insecta</taxon>
        <taxon>Pterygota</taxon>
        <taxon>Neoptera</taxon>
        <taxon>Paraneoptera</taxon>
        <taxon>Psocodea</taxon>
        <taxon>Troctomorpha</taxon>
        <taxon>Phthiraptera</taxon>
        <taxon>Anoplura</taxon>
        <taxon>Pediculidae</taxon>
        <taxon>Pediculus</taxon>
    </lineage>
</organism>
<dbReference type="InterPro" id="IPR003959">
    <property type="entry name" value="ATPase_AAA_core"/>
</dbReference>
<dbReference type="InParanoid" id="E0W0Y9"/>
<dbReference type="GO" id="GO:0003677">
    <property type="term" value="F:DNA binding"/>
    <property type="evidence" value="ECO:0007669"/>
    <property type="project" value="TreeGrafter"/>
</dbReference>
<dbReference type="InterPro" id="IPR027417">
    <property type="entry name" value="P-loop_NTPase"/>
</dbReference>
<dbReference type="KEGG" id="phu:Phum_PHUM565790"/>
<dbReference type="STRING" id="121224.E0W0Y9"/>
<dbReference type="HOGENOM" id="CLU_412348_0_0_1"/>
<dbReference type="EMBL" id="AAZO01006872">
    <property type="status" value="NOT_ANNOTATED_CDS"/>
    <property type="molecule type" value="Genomic_DNA"/>
</dbReference>
<protein>
    <submittedName>
        <fullName evidence="3">DNA double-strand break repair Rad50 ATPase, putative</fullName>
    </submittedName>
</protein>
<keyword evidence="5" id="KW-1185">Reference proteome</keyword>
<evidence type="ECO:0000313" key="5">
    <source>
        <dbReference type="Proteomes" id="UP000009046"/>
    </source>
</evidence>
<sequence length="801" mass="93644">MCKPQLDTGSNDIQLVDYLTKSNSNILIDLCDGSTIESKPKKNIEKPLTEINRIDNDKIEKVKNDGNDVKIAPLFLFKEKRALDLAAKKASHNFLHSKTNNNNNNSAKKFNSNKINLPINYFIPTCHIQQRDDSIYWSVRKIDINFKENFSHDYYYYYQFNCDKKFHINFIKENLENVVESNYDSSYSSSSSASFGGKKKYDEIKAKYQHLNIEKVIDGLKLKSDKYLKLEKDLTIANGLKTLDGSFESLNLQFIDKYKPSSCEILENENVVKKLKNWLKSWKDFDEELKSLVKSNNKNKCSESDSDYDDFDDDDDDDFFIGSEKLKPPHNVCLLSGPNGCGKTALVTALAEELEFNIIEVNASSKRTGKKVLTDFQEATQSHKVQQQLSQQPPGKMNSNKNVKKVKKREQNGNEILKDLKINESKISLLLIEDADIVFEEYDEGFYSAVSSLVQTSKRPFIFVTNDPTCSHLDNFRTQQCLVLEMNRPSFHKSCAYMDVVSHLEGIQIDKNILEYLINYNDFDMRKTLLDLEFWNNSNDKHLLLRLNHESDLEQFWWNLSRYLSTNDDKNPCRPSYLKRKRGKSEKSKDSDECDESVRKKSKMSLENGLENFISNQTSKECLNVRIWELLDVASTLDLMDSTWEEKNLLGTNYRPKDSLSLEEKTEENFSSRQRQTRKDINYYFLKLSSEIMSNVSKCNLNDGRENDGEFFFPVWEDVRFRKNQEETEKNVLDLIPAMERHDRKIVHLDYFPIIRNILRMEKNRRTHNSKRKNRFYHYFKNSDMIDLSKRDIDNTCAVFK</sequence>
<dbReference type="VEuPathDB" id="VectorBase:PHUM565790"/>
<dbReference type="Gene3D" id="1.10.8.60">
    <property type="match status" value="1"/>
</dbReference>
<dbReference type="Proteomes" id="UP000009046">
    <property type="component" value="Unassembled WGS sequence"/>
</dbReference>
<feature type="region of interest" description="Disordered" evidence="1">
    <location>
        <begin position="382"/>
        <end position="408"/>
    </location>
</feature>
<dbReference type="PANTHER" id="PTHR23389:SF21">
    <property type="entry name" value="ATPASE FAMILY AAA DOMAIN-CONTAINING PROTEIN 5"/>
    <property type="match status" value="1"/>
</dbReference>
<dbReference type="EMBL" id="DS235863">
    <property type="protein sequence ID" value="EEB19294.1"/>
    <property type="molecule type" value="Genomic_DNA"/>
</dbReference>
<feature type="compositionally biased region" description="Basic and acidic residues" evidence="1">
    <location>
        <begin position="585"/>
        <end position="598"/>
    </location>
</feature>
<dbReference type="AlphaFoldDB" id="E0W0Y9"/>
<evidence type="ECO:0000313" key="4">
    <source>
        <dbReference type="EnsemblMetazoa" id="PHUM565790-PA"/>
    </source>
</evidence>
<dbReference type="OrthoDB" id="9996895at2759"/>
<dbReference type="InterPro" id="IPR003593">
    <property type="entry name" value="AAA+_ATPase"/>
</dbReference>
<name>E0W0Y9_PEDHC</name>
<dbReference type="eggNOG" id="KOG1968">
    <property type="taxonomic scope" value="Eukaryota"/>
</dbReference>
<dbReference type="CDD" id="cd00009">
    <property type="entry name" value="AAA"/>
    <property type="match status" value="1"/>
</dbReference>
<dbReference type="OMA" id="VWLQILC"/>
<dbReference type="GO" id="GO:0005634">
    <property type="term" value="C:nucleus"/>
    <property type="evidence" value="ECO:0007669"/>
    <property type="project" value="TreeGrafter"/>
</dbReference>
<dbReference type="SMART" id="SM00382">
    <property type="entry name" value="AAA"/>
    <property type="match status" value="1"/>
</dbReference>
<dbReference type="GO" id="GO:0016887">
    <property type="term" value="F:ATP hydrolysis activity"/>
    <property type="evidence" value="ECO:0007669"/>
    <property type="project" value="InterPro"/>
</dbReference>
<reference evidence="4" key="3">
    <citation type="submission" date="2020-05" db="UniProtKB">
        <authorList>
            <consortium name="EnsemblMetazoa"/>
        </authorList>
    </citation>
    <scope>IDENTIFICATION</scope>
    <source>
        <strain evidence="4">USDA</strain>
    </source>
</reference>